<dbReference type="Proteomes" id="UP000319148">
    <property type="component" value="Unassembled WGS sequence"/>
</dbReference>
<evidence type="ECO:0000313" key="6">
    <source>
        <dbReference type="Proteomes" id="UP000319148"/>
    </source>
</evidence>
<dbReference type="PRINTS" id="PR00033">
    <property type="entry name" value="HTHASNC"/>
</dbReference>
<evidence type="ECO:0000256" key="3">
    <source>
        <dbReference type="ARBA" id="ARBA00023163"/>
    </source>
</evidence>
<dbReference type="InterPro" id="IPR036390">
    <property type="entry name" value="WH_DNA-bd_sf"/>
</dbReference>
<reference evidence="6" key="1">
    <citation type="submission" date="2019-06" db="EMBL/GenBank/DDBJ databases">
        <title>The complete genome of Emcibacter congregatus ZYLT.</title>
        <authorList>
            <person name="Zhao Z."/>
        </authorList>
    </citation>
    <scope>NUCLEOTIDE SEQUENCE [LARGE SCALE GENOMIC DNA]</scope>
    <source>
        <strain evidence="6">MCCC 1A06723</strain>
    </source>
</reference>
<evidence type="ECO:0000313" key="5">
    <source>
        <dbReference type="EMBL" id="TPD63147.1"/>
    </source>
</evidence>
<dbReference type="PANTHER" id="PTHR30154:SF34">
    <property type="entry name" value="TRANSCRIPTIONAL REGULATOR AZLB"/>
    <property type="match status" value="1"/>
</dbReference>
<dbReference type="InterPro" id="IPR036388">
    <property type="entry name" value="WH-like_DNA-bd_sf"/>
</dbReference>
<accession>A0A501PSS1</accession>
<keyword evidence="1" id="KW-0805">Transcription regulation</keyword>
<sequence length="158" mass="18008">MLDKLNDIDRKILATLQQDASLTNTELADKVGLSTAPCWRRVKRLEELGLIDGRVAILNPEKLGLHIVTFANVKLSHHKDNALEEFEKLIEVYPEVTECYTISGSMDYVLKIVTTDMAAYENFLRQKLLKMEMVNEVHSRFAVTKVKYTTALPLKISK</sequence>
<dbReference type="InterPro" id="IPR011008">
    <property type="entry name" value="Dimeric_a/b-barrel"/>
</dbReference>
<evidence type="ECO:0000256" key="1">
    <source>
        <dbReference type="ARBA" id="ARBA00023015"/>
    </source>
</evidence>
<proteinExistence type="predicted"/>
<comment type="caution">
    <text evidence="5">The sequence shown here is derived from an EMBL/GenBank/DDBJ whole genome shotgun (WGS) entry which is preliminary data.</text>
</comment>
<gene>
    <name evidence="5" type="ORF">FIV46_03465</name>
</gene>
<dbReference type="RefSeq" id="WP_139938405.1">
    <property type="nucleotide sequence ID" value="NZ_JBHSYP010000022.1"/>
</dbReference>
<dbReference type="SUPFAM" id="SSF54909">
    <property type="entry name" value="Dimeric alpha+beta barrel"/>
    <property type="match status" value="1"/>
</dbReference>
<keyword evidence="3" id="KW-0804">Transcription</keyword>
<dbReference type="InterPro" id="IPR019888">
    <property type="entry name" value="Tscrpt_reg_AsnC-like"/>
</dbReference>
<dbReference type="GO" id="GO:0043200">
    <property type="term" value="P:response to amino acid"/>
    <property type="evidence" value="ECO:0007669"/>
    <property type="project" value="TreeGrafter"/>
</dbReference>
<dbReference type="PANTHER" id="PTHR30154">
    <property type="entry name" value="LEUCINE-RESPONSIVE REGULATORY PROTEIN"/>
    <property type="match status" value="1"/>
</dbReference>
<evidence type="ECO:0000256" key="2">
    <source>
        <dbReference type="ARBA" id="ARBA00023125"/>
    </source>
</evidence>
<dbReference type="InterPro" id="IPR000485">
    <property type="entry name" value="AsnC-type_HTH_dom"/>
</dbReference>
<feature type="domain" description="HTH asnC-type" evidence="4">
    <location>
        <begin position="5"/>
        <end position="66"/>
    </location>
</feature>
<keyword evidence="6" id="KW-1185">Reference proteome</keyword>
<dbReference type="GO" id="GO:0005829">
    <property type="term" value="C:cytosol"/>
    <property type="evidence" value="ECO:0007669"/>
    <property type="project" value="TreeGrafter"/>
</dbReference>
<dbReference type="Pfam" id="PF01037">
    <property type="entry name" value="AsnC_trans_reg"/>
    <property type="match status" value="1"/>
</dbReference>
<dbReference type="Gene3D" id="3.30.70.920">
    <property type="match status" value="1"/>
</dbReference>
<dbReference type="SUPFAM" id="SSF46785">
    <property type="entry name" value="Winged helix' DNA-binding domain"/>
    <property type="match status" value="1"/>
</dbReference>
<dbReference type="AlphaFoldDB" id="A0A501PSS1"/>
<dbReference type="PROSITE" id="PS00519">
    <property type="entry name" value="HTH_ASNC_1"/>
    <property type="match status" value="1"/>
</dbReference>
<dbReference type="InterPro" id="IPR019885">
    <property type="entry name" value="Tscrpt_reg_HTH_AsnC-type_CS"/>
</dbReference>
<dbReference type="GO" id="GO:0006355">
    <property type="term" value="P:regulation of DNA-templated transcription"/>
    <property type="evidence" value="ECO:0007669"/>
    <property type="project" value="UniProtKB-ARBA"/>
</dbReference>
<protein>
    <submittedName>
        <fullName evidence="5">Lrp/AsnC family transcriptional regulator</fullName>
    </submittedName>
</protein>
<dbReference type="OrthoDB" id="7847328at2"/>
<organism evidence="5 6">
    <name type="scientific">Emcibacter nanhaiensis</name>
    <dbReference type="NCBI Taxonomy" id="1505037"/>
    <lineage>
        <taxon>Bacteria</taxon>
        <taxon>Pseudomonadati</taxon>
        <taxon>Pseudomonadota</taxon>
        <taxon>Alphaproteobacteria</taxon>
        <taxon>Emcibacterales</taxon>
        <taxon>Emcibacteraceae</taxon>
        <taxon>Emcibacter</taxon>
    </lineage>
</organism>
<dbReference type="SMART" id="SM00344">
    <property type="entry name" value="HTH_ASNC"/>
    <property type="match status" value="1"/>
</dbReference>
<dbReference type="GO" id="GO:0043565">
    <property type="term" value="F:sequence-specific DNA binding"/>
    <property type="evidence" value="ECO:0007669"/>
    <property type="project" value="InterPro"/>
</dbReference>
<dbReference type="EMBL" id="VFIY01000004">
    <property type="protein sequence ID" value="TPD63147.1"/>
    <property type="molecule type" value="Genomic_DNA"/>
</dbReference>
<dbReference type="Gene3D" id="1.10.10.10">
    <property type="entry name" value="Winged helix-like DNA-binding domain superfamily/Winged helix DNA-binding domain"/>
    <property type="match status" value="1"/>
</dbReference>
<keyword evidence="2" id="KW-0238">DNA-binding</keyword>
<dbReference type="PROSITE" id="PS50956">
    <property type="entry name" value="HTH_ASNC_2"/>
    <property type="match status" value="1"/>
</dbReference>
<dbReference type="InterPro" id="IPR011991">
    <property type="entry name" value="ArsR-like_HTH"/>
</dbReference>
<name>A0A501PSS1_9PROT</name>
<dbReference type="CDD" id="cd00090">
    <property type="entry name" value="HTH_ARSR"/>
    <property type="match status" value="1"/>
</dbReference>
<evidence type="ECO:0000259" key="4">
    <source>
        <dbReference type="PROSITE" id="PS50956"/>
    </source>
</evidence>
<dbReference type="Pfam" id="PF13412">
    <property type="entry name" value="HTH_24"/>
    <property type="match status" value="1"/>
</dbReference>
<dbReference type="InterPro" id="IPR019887">
    <property type="entry name" value="Tscrpt_reg_AsnC/Lrp_C"/>
</dbReference>